<sequence>FTKKDFTTVNTHKNQQKRKIMMNR</sequence>
<gene>
    <name evidence="2" type="ORF">METZ01_LOCUS493093</name>
</gene>
<accession>A0A383D7I9</accession>
<evidence type="ECO:0000313" key="2">
    <source>
        <dbReference type="EMBL" id="SVE40239.1"/>
    </source>
</evidence>
<organism evidence="2">
    <name type="scientific">marine metagenome</name>
    <dbReference type="NCBI Taxonomy" id="408172"/>
    <lineage>
        <taxon>unclassified sequences</taxon>
        <taxon>metagenomes</taxon>
        <taxon>ecological metagenomes</taxon>
    </lineage>
</organism>
<feature type="compositionally biased region" description="Basic residues" evidence="1">
    <location>
        <begin position="14"/>
        <end position="24"/>
    </location>
</feature>
<dbReference type="EMBL" id="UINC01214831">
    <property type="protein sequence ID" value="SVE40239.1"/>
    <property type="molecule type" value="Genomic_DNA"/>
</dbReference>
<feature type="region of interest" description="Disordered" evidence="1">
    <location>
        <begin position="1"/>
        <end position="24"/>
    </location>
</feature>
<reference evidence="2" key="1">
    <citation type="submission" date="2018-05" db="EMBL/GenBank/DDBJ databases">
        <authorList>
            <person name="Lanie J.A."/>
            <person name="Ng W.-L."/>
            <person name="Kazmierczak K.M."/>
            <person name="Andrzejewski T.M."/>
            <person name="Davidsen T.M."/>
            <person name="Wayne K.J."/>
            <person name="Tettelin H."/>
            <person name="Glass J.I."/>
            <person name="Rusch D."/>
            <person name="Podicherti R."/>
            <person name="Tsui H.-C.T."/>
            <person name="Winkler M.E."/>
        </authorList>
    </citation>
    <scope>NUCLEOTIDE SEQUENCE</scope>
</reference>
<proteinExistence type="predicted"/>
<evidence type="ECO:0000256" key="1">
    <source>
        <dbReference type="SAM" id="MobiDB-lite"/>
    </source>
</evidence>
<feature type="non-terminal residue" evidence="2">
    <location>
        <position position="1"/>
    </location>
</feature>
<protein>
    <submittedName>
        <fullName evidence="2">Uncharacterized protein</fullName>
    </submittedName>
</protein>
<name>A0A383D7I9_9ZZZZ</name>
<dbReference type="AlphaFoldDB" id="A0A383D7I9"/>